<dbReference type="Pfam" id="PF09339">
    <property type="entry name" value="HTH_IclR"/>
    <property type="match status" value="1"/>
</dbReference>
<evidence type="ECO:0000259" key="5">
    <source>
        <dbReference type="PROSITE" id="PS51077"/>
    </source>
</evidence>
<dbReference type="RefSeq" id="WP_051521188.1">
    <property type="nucleotide sequence ID" value="NZ_KK088567.1"/>
</dbReference>
<accession>A0A017HIC3</accession>
<sequence>MVAAKDLTGNLKNGAERRPRGRPRAFDDKTDQNVIKSLDRSLEVLGELARLEATTLSELARALDEAPATVYRILVTMQAHRMVEFDEAQQVWHVGAGAFLIGSAFLRRTGLIERARPVLRSLMEATGETANLGVESDGAVLFVSQVETHAAIRAFFPPGTKSPLHASGIGKVLLAHAAPDQVRRLLARPLQGYTDRTLTDSGELSAALAEVRARGYAVDNEERTEGMRCVAAGIRNAYGETVAGLSVSGPVSRVRPDAIPALAARVVEAAEAVSLALGARPVSPPAG</sequence>
<feature type="compositionally biased region" description="Basic and acidic residues" evidence="4">
    <location>
        <begin position="14"/>
        <end position="29"/>
    </location>
</feature>
<evidence type="ECO:0000313" key="8">
    <source>
        <dbReference type="Proteomes" id="UP000019666"/>
    </source>
</evidence>
<dbReference type="EMBL" id="AOSK01000118">
    <property type="protein sequence ID" value="EYD74267.1"/>
    <property type="molecule type" value="Genomic_DNA"/>
</dbReference>
<dbReference type="Proteomes" id="UP000019666">
    <property type="component" value="Unassembled WGS sequence"/>
</dbReference>
<dbReference type="InterPro" id="IPR054844">
    <property type="entry name" value="TransRegBhcR"/>
</dbReference>
<organism evidence="7 8">
    <name type="scientific">Rubellimicrobium mesophilum DSM 19309</name>
    <dbReference type="NCBI Taxonomy" id="442562"/>
    <lineage>
        <taxon>Bacteria</taxon>
        <taxon>Pseudomonadati</taxon>
        <taxon>Pseudomonadota</taxon>
        <taxon>Alphaproteobacteria</taxon>
        <taxon>Rhodobacterales</taxon>
        <taxon>Roseobacteraceae</taxon>
        <taxon>Rubellimicrobium</taxon>
    </lineage>
</organism>
<dbReference type="AlphaFoldDB" id="A0A017HIC3"/>
<dbReference type="GO" id="GO:0003700">
    <property type="term" value="F:DNA-binding transcription factor activity"/>
    <property type="evidence" value="ECO:0007669"/>
    <property type="project" value="TreeGrafter"/>
</dbReference>
<dbReference type="SUPFAM" id="SSF46785">
    <property type="entry name" value="Winged helix' DNA-binding domain"/>
    <property type="match status" value="1"/>
</dbReference>
<dbReference type="InterPro" id="IPR050707">
    <property type="entry name" value="HTH_MetabolicPath_Reg"/>
</dbReference>
<dbReference type="InterPro" id="IPR036390">
    <property type="entry name" value="WH_DNA-bd_sf"/>
</dbReference>
<feature type="region of interest" description="Disordered" evidence="4">
    <location>
        <begin position="1"/>
        <end position="29"/>
    </location>
</feature>
<dbReference type="InterPro" id="IPR014757">
    <property type="entry name" value="Tscrpt_reg_IclR_C"/>
</dbReference>
<dbReference type="InterPro" id="IPR029016">
    <property type="entry name" value="GAF-like_dom_sf"/>
</dbReference>
<dbReference type="GO" id="GO:0045892">
    <property type="term" value="P:negative regulation of DNA-templated transcription"/>
    <property type="evidence" value="ECO:0007669"/>
    <property type="project" value="TreeGrafter"/>
</dbReference>
<dbReference type="OrthoDB" id="9807558at2"/>
<evidence type="ECO:0000256" key="2">
    <source>
        <dbReference type="ARBA" id="ARBA00023125"/>
    </source>
</evidence>
<protein>
    <submittedName>
        <fullName evidence="7">Transcriptional regulator, IclR family</fullName>
    </submittedName>
</protein>
<reference evidence="7 8" key="1">
    <citation type="submission" date="2013-02" db="EMBL/GenBank/DDBJ databases">
        <authorList>
            <person name="Fiebig A."/>
            <person name="Goeker M."/>
            <person name="Klenk H.-P.P."/>
        </authorList>
    </citation>
    <scope>NUCLEOTIDE SEQUENCE [LARGE SCALE GENOMIC DNA]</scope>
    <source>
        <strain evidence="7 8">DSM 19309</strain>
    </source>
</reference>
<keyword evidence="2" id="KW-0238">DNA-binding</keyword>
<keyword evidence="8" id="KW-1185">Reference proteome</keyword>
<dbReference type="NCBIfam" id="NF045644">
    <property type="entry name" value="TransRegBhcR"/>
    <property type="match status" value="1"/>
</dbReference>
<dbReference type="STRING" id="442562.Rumeso_04131"/>
<gene>
    <name evidence="7" type="ORF">Rumeso_04131</name>
</gene>
<dbReference type="Gene3D" id="1.10.10.10">
    <property type="entry name" value="Winged helix-like DNA-binding domain superfamily/Winged helix DNA-binding domain"/>
    <property type="match status" value="1"/>
</dbReference>
<keyword evidence="3" id="KW-0804">Transcription</keyword>
<dbReference type="SMART" id="SM00346">
    <property type="entry name" value="HTH_ICLR"/>
    <property type="match status" value="1"/>
</dbReference>
<dbReference type="GO" id="GO:0003677">
    <property type="term" value="F:DNA binding"/>
    <property type="evidence" value="ECO:0007669"/>
    <property type="project" value="UniProtKB-KW"/>
</dbReference>
<dbReference type="PROSITE" id="PS51078">
    <property type="entry name" value="ICLR_ED"/>
    <property type="match status" value="1"/>
</dbReference>
<dbReference type="PANTHER" id="PTHR30136:SF24">
    <property type="entry name" value="HTH-TYPE TRANSCRIPTIONAL REPRESSOR ALLR"/>
    <property type="match status" value="1"/>
</dbReference>
<dbReference type="PANTHER" id="PTHR30136">
    <property type="entry name" value="HELIX-TURN-HELIX TRANSCRIPTIONAL REGULATOR, ICLR FAMILY"/>
    <property type="match status" value="1"/>
</dbReference>
<keyword evidence="1" id="KW-0805">Transcription regulation</keyword>
<comment type="caution">
    <text evidence="7">The sequence shown here is derived from an EMBL/GenBank/DDBJ whole genome shotgun (WGS) entry which is preliminary data.</text>
</comment>
<dbReference type="Gene3D" id="3.30.450.40">
    <property type="match status" value="1"/>
</dbReference>
<feature type="domain" description="IclR-ED" evidence="6">
    <location>
        <begin position="97"/>
        <end position="279"/>
    </location>
</feature>
<dbReference type="HOGENOM" id="CLU_062618_6_0_5"/>
<dbReference type="PROSITE" id="PS51077">
    <property type="entry name" value="HTH_ICLR"/>
    <property type="match status" value="1"/>
</dbReference>
<name>A0A017HIC3_9RHOB</name>
<evidence type="ECO:0000256" key="4">
    <source>
        <dbReference type="SAM" id="MobiDB-lite"/>
    </source>
</evidence>
<dbReference type="InterPro" id="IPR036388">
    <property type="entry name" value="WH-like_DNA-bd_sf"/>
</dbReference>
<evidence type="ECO:0000256" key="1">
    <source>
        <dbReference type="ARBA" id="ARBA00023015"/>
    </source>
</evidence>
<dbReference type="SUPFAM" id="SSF55781">
    <property type="entry name" value="GAF domain-like"/>
    <property type="match status" value="1"/>
</dbReference>
<dbReference type="Pfam" id="PF01614">
    <property type="entry name" value="IclR_C"/>
    <property type="match status" value="1"/>
</dbReference>
<evidence type="ECO:0000313" key="7">
    <source>
        <dbReference type="EMBL" id="EYD74267.1"/>
    </source>
</evidence>
<evidence type="ECO:0000259" key="6">
    <source>
        <dbReference type="PROSITE" id="PS51078"/>
    </source>
</evidence>
<dbReference type="PATRIC" id="fig|442562.3.peg.4067"/>
<feature type="domain" description="HTH iclR-type" evidence="5">
    <location>
        <begin position="35"/>
        <end position="96"/>
    </location>
</feature>
<proteinExistence type="predicted"/>
<dbReference type="InterPro" id="IPR005471">
    <property type="entry name" value="Tscrpt_reg_IclR_N"/>
</dbReference>
<evidence type="ECO:0000256" key="3">
    <source>
        <dbReference type="ARBA" id="ARBA00023163"/>
    </source>
</evidence>